<dbReference type="Proteomes" id="UP000316095">
    <property type="component" value="Unassembled WGS sequence"/>
</dbReference>
<organism evidence="2 3">
    <name type="scientific">Rubinisphaera italica</name>
    <dbReference type="NCBI Taxonomy" id="2527969"/>
    <lineage>
        <taxon>Bacteria</taxon>
        <taxon>Pseudomonadati</taxon>
        <taxon>Planctomycetota</taxon>
        <taxon>Planctomycetia</taxon>
        <taxon>Planctomycetales</taxon>
        <taxon>Planctomycetaceae</taxon>
        <taxon>Rubinisphaera</taxon>
    </lineage>
</organism>
<proteinExistence type="predicted"/>
<evidence type="ECO:0000313" key="2">
    <source>
        <dbReference type="EMBL" id="TWT64001.1"/>
    </source>
</evidence>
<gene>
    <name evidence="2" type="ORF">Pan54_47610</name>
</gene>
<feature type="compositionally biased region" description="Acidic residues" evidence="1">
    <location>
        <begin position="65"/>
        <end position="75"/>
    </location>
</feature>
<dbReference type="AlphaFoldDB" id="A0A5C5XNE1"/>
<evidence type="ECO:0000256" key="1">
    <source>
        <dbReference type="SAM" id="MobiDB-lite"/>
    </source>
</evidence>
<dbReference type="EMBL" id="SJPG01000001">
    <property type="protein sequence ID" value="TWT64001.1"/>
    <property type="molecule type" value="Genomic_DNA"/>
</dbReference>
<sequence length="499" mass="54956">MSQGRRPIIWRRWTSWGIYVCFLVMICSVQAGNGKGTRRLFDQKDDPARKLENTQPKTTEKPAPADEDQNSEDTSVENAGVENAGHAEISTEETPLRGPLLVGGLPPKWTVVEQKETSDELQVSALPPETGFFPESEYAPPPLLEGPGGELIYPDNFPANPNMAVPMFQSVIGGEDFSGFPVYPESAYPEEICVEQVSCEKIRPCCDPCSPWFKIFQPFCSQPQPEGGIGEERVMFAPFLIETPVPQNYTGLRFDFATGLETPDRSELFWAKQGIGPPLNENEVNYQDMTLALASGGKYFSTTTKVPIRFINPDINDSTVGLGDLSIATRLLIIDGDHWKLTQYFNTILPTGSKARGLGTGHTSLEPGFLAQLKWTDKTYFFGDLRYQFPIGGDPVHSGQRLMYGLGMSTVQYQTDIFAVMPTFELLGWSALDGAKTLPSGFVVDVDSETAAVLSTGLRFVLGPAGDLGLFEAGINTAMSLNDRALYQTLTTIDFRFVY</sequence>
<comment type="caution">
    <text evidence="2">The sequence shown here is derived from an EMBL/GenBank/DDBJ whole genome shotgun (WGS) entry which is preliminary data.</text>
</comment>
<name>A0A5C5XNE1_9PLAN</name>
<keyword evidence="3" id="KW-1185">Reference proteome</keyword>
<feature type="region of interest" description="Disordered" evidence="1">
    <location>
        <begin position="38"/>
        <end position="99"/>
    </location>
</feature>
<reference evidence="2 3" key="1">
    <citation type="submission" date="2019-02" db="EMBL/GenBank/DDBJ databases">
        <title>Deep-cultivation of Planctomycetes and their phenomic and genomic characterization uncovers novel biology.</title>
        <authorList>
            <person name="Wiegand S."/>
            <person name="Jogler M."/>
            <person name="Boedeker C."/>
            <person name="Pinto D."/>
            <person name="Vollmers J."/>
            <person name="Rivas-Marin E."/>
            <person name="Kohn T."/>
            <person name="Peeters S.H."/>
            <person name="Heuer A."/>
            <person name="Rast P."/>
            <person name="Oberbeckmann S."/>
            <person name="Bunk B."/>
            <person name="Jeske O."/>
            <person name="Meyerdierks A."/>
            <person name="Storesund J.E."/>
            <person name="Kallscheuer N."/>
            <person name="Luecker S."/>
            <person name="Lage O.M."/>
            <person name="Pohl T."/>
            <person name="Merkel B.J."/>
            <person name="Hornburger P."/>
            <person name="Mueller R.-W."/>
            <person name="Bruemmer F."/>
            <person name="Labrenz M."/>
            <person name="Spormann A.M."/>
            <person name="Op Den Camp H."/>
            <person name="Overmann J."/>
            <person name="Amann R."/>
            <person name="Jetten M.S.M."/>
            <person name="Mascher T."/>
            <person name="Medema M.H."/>
            <person name="Devos D.P."/>
            <person name="Kaster A.-K."/>
            <person name="Ovreas L."/>
            <person name="Rohde M."/>
            <person name="Galperin M.Y."/>
            <person name="Jogler C."/>
        </authorList>
    </citation>
    <scope>NUCLEOTIDE SEQUENCE [LARGE SCALE GENOMIC DNA]</scope>
    <source>
        <strain evidence="2 3">Pan54</strain>
    </source>
</reference>
<feature type="compositionally biased region" description="Basic and acidic residues" evidence="1">
    <location>
        <begin position="39"/>
        <end position="64"/>
    </location>
</feature>
<evidence type="ECO:0000313" key="3">
    <source>
        <dbReference type="Proteomes" id="UP000316095"/>
    </source>
</evidence>
<accession>A0A5C5XNE1</accession>
<protein>
    <submittedName>
        <fullName evidence="2">Uncharacterized protein</fullName>
    </submittedName>
</protein>